<feature type="transmembrane region" description="Helical" evidence="7">
    <location>
        <begin position="18"/>
        <end position="43"/>
    </location>
</feature>
<keyword evidence="4 7" id="KW-0812">Transmembrane</keyword>
<evidence type="ECO:0000313" key="8">
    <source>
        <dbReference type="EMBL" id="MCS0598601.1"/>
    </source>
</evidence>
<dbReference type="InterPro" id="IPR051907">
    <property type="entry name" value="DoxX-like_oxidoreductase"/>
</dbReference>
<dbReference type="Pfam" id="PF07681">
    <property type="entry name" value="DoxX"/>
    <property type="match status" value="1"/>
</dbReference>
<reference evidence="8 9" key="1">
    <citation type="submission" date="2022-08" db="EMBL/GenBank/DDBJ databases">
        <title>Reclassification of Massilia species as members of the genera Telluria, Duganella, Pseudoduganella, Mokoshia gen. nov. and Zemynaea gen. nov. using orthogonal and non-orthogonal genome-based approaches.</title>
        <authorList>
            <person name="Bowman J.P."/>
        </authorList>
    </citation>
    <scope>NUCLEOTIDE SEQUENCE [LARGE SCALE GENOMIC DNA]</scope>
    <source>
        <strain evidence="8 9">JCM 31661</strain>
    </source>
</reference>
<evidence type="ECO:0000256" key="3">
    <source>
        <dbReference type="ARBA" id="ARBA00022475"/>
    </source>
</evidence>
<evidence type="ECO:0000313" key="9">
    <source>
        <dbReference type="Proteomes" id="UP001206572"/>
    </source>
</evidence>
<evidence type="ECO:0000256" key="2">
    <source>
        <dbReference type="ARBA" id="ARBA00006679"/>
    </source>
</evidence>
<keyword evidence="9" id="KW-1185">Reference proteome</keyword>
<dbReference type="EMBL" id="JANUHA010000016">
    <property type="protein sequence ID" value="MCS0598601.1"/>
    <property type="molecule type" value="Genomic_DNA"/>
</dbReference>
<dbReference type="RefSeq" id="WP_258829606.1">
    <property type="nucleotide sequence ID" value="NZ_JANUHA010000016.1"/>
</dbReference>
<dbReference type="InterPro" id="IPR032808">
    <property type="entry name" value="DoxX"/>
</dbReference>
<keyword evidence="5 7" id="KW-1133">Transmembrane helix</keyword>
<feature type="transmembrane region" description="Helical" evidence="7">
    <location>
        <begin position="115"/>
        <end position="134"/>
    </location>
</feature>
<sequence length="142" mass="14957">METTTPLSVHQREDQGKLLLRVILALMLLFHGVSKLIGGVGFITGMLEKAGLPGAFGYLVYVGEVIAPLLILFGLYTRVAALVVAINMVVALLLVHTGEFFSLNQTGGWALELQGMYLGGALAVALLGAGRYSVGGAAGRWN</sequence>
<proteinExistence type="inferred from homology"/>
<comment type="subcellular location">
    <subcellularLocation>
        <location evidence="1">Cell membrane</location>
        <topology evidence="1">Multi-pass membrane protein</topology>
    </subcellularLocation>
</comment>
<evidence type="ECO:0000256" key="4">
    <source>
        <dbReference type="ARBA" id="ARBA00022692"/>
    </source>
</evidence>
<dbReference type="Proteomes" id="UP001206572">
    <property type="component" value="Unassembled WGS sequence"/>
</dbReference>
<comment type="similarity">
    <text evidence="2">Belongs to the DoxX family.</text>
</comment>
<evidence type="ECO:0000256" key="6">
    <source>
        <dbReference type="ARBA" id="ARBA00023136"/>
    </source>
</evidence>
<protein>
    <submittedName>
        <fullName evidence="8">DoxX family protein</fullName>
    </submittedName>
</protein>
<name>A0ABT2AQS7_9BURK</name>
<evidence type="ECO:0000256" key="7">
    <source>
        <dbReference type="SAM" id="Phobius"/>
    </source>
</evidence>
<evidence type="ECO:0000256" key="5">
    <source>
        <dbReference type="ARBA" id="ARBA00022989"/>
    </source>
</evidence>
<comment type="caution">
    <text evidence="8">The sequence shown here is derived from an EMBL/GenBank/DDBJ whole genome shotgun (WGS) entry which is preliminary data.</text>
</comment>
<dbReference type="PANTHER" id="PTHR33452:SF1">
    <property type="entry name" value="INNER MEMBRANE PROTEIN YPHA-RELATED"/>
    <property type="match status" value="1"/>
</dbReference>
<keyword evidence="3" id="KW-1003">Cell membrane</keyword>
<accession>A0ABT2AQS7</accession>
<dbReference type="PANTHER" id="PTHR33452">
    <property type="entry name" value="OXIDOREDUCTASE CATD-RELATED"/>
    <property type="match status" value="1"/>
</dbReference>
<feature type="transmembrane region" description="Helical" evidence="7">
    <location>
        <begin position="55"/>
        <end position="75"/>
    </location>
</feature>
<organism evidence="8 9">
    <name type="scientific">Massilia agri</name>
    <dbReference type="NCBI Taxonomy" id="1886785"/>
    <lineage>
        <taxon>Bacteria</taxon>
        <taxon>Pseudomonadati</taxon>
        <taxon>Pseudomonadota</taxon>
        <taxon>Betaproteobacteria</taxon>
        <taxon>Burkholderiales</taxon>
        <taxon>Oxalobacteraceae</taxon>
        <taxon>Telluria group</taxon>
        <taxon>Massilia</taxon>
    </lineage>
</organism>
<feature type="transmembrane region" description="Helical" evidence="7">
    <location>
        <begin position="82"/>
        <end position="103"/>
    </location>
</feature>
<gene>
    <name evidence="8" type="ORF">NX780_19855</name>
</gene>
<evidence type="ECO:0000256" key="1">
    <source>
        <dbReference type="ARBA" id="ARBA00004651"/>
    </source>
</evidence>
<keyword evidence="6 7" id="KW-0472">Membrane</keyword>